<comment type="similarity">
    <text evidence="1">Belongs to the GdpP/PdeA phosphodiesterase family.</text>
</comment>
<dbReference type="InterPro" id="IPR001667">
    <property type="entry name" value="DDH_dom"/>
</dbReference>
<dbReference type="GO" id="GO:0046872">
    <property type="term" value="F:metal ion binding"/>
    <property type="evidence" value="ECO:0007669"/>
    <property type="project" value="UniProtKB-KW"/>
</dbReference>
<keyword evidence="2" id="KW-0464">Manganese</keyword>
<evidence type="ECO:0000256" key="1">
    <source>
        <dbReference type="PIRNR" id="PIRNR026583"/>
    </source>
</evidence>
<evidence type="ECO:0000256" key="2">
    <source>
        <dbReference type="PIRSR" id="PIRSR026583-50"/>
    </source>
</evidence>
<protein>
    <recommendedName>
        <fullName evidence="1">Cyclic-di-AMP phosphodiesterase</fullName>
        <ecNumber evidence="1">3.1.4.-</ecNumber>
    </recommendedName>
</protein>
<dbReference type="PANTHER" id="PTHR47618">
    <property type="entry name" value="BIFUNCTIONAL OLIGORIBONUCLEASE AND PAP PHOSPHATASE NRNA"/>
    <property type="match status" value="1"/>
</dbReference>
<comment type="function">
    <text evidence="1">Has phosphodiesterase (PDE) activity against cyclic-di-AMP (c-di-AMP).</text>
</comment>
<organism evidence="5 6">
    <name type="scientific">Peptoniphilus duerdenii ATCC BAA-1640</name>
    <dbReference type="NCBI Taxonomy" id="862517"/>
    <lineage>
        <taxon>Bacteria</taxon>
        <taxon>Bacillati</taxon>
        <taxon>Bacillota</taxon>
        <taxon>Tissierellia</taxon>
        <taxon>Tissierellales</taxon>
        <taxon>Peptoniphilaceae</taxon>
        <taxon>Peptoniphilus</taxon>
    </lineage>
</organism>
<proteinExistence type="inferred from homology"/>
<dbReference type="SUPFAM" id="SSF64182">
    <property type="entry name" value="DHH phosphoesterases"/>
    <property type="match status" value="1"/>
</dbReference>
<dbReference type="InterPro" id="IPR051319">
    <property type="entry name" value="Oligoribo/pAp-PDE_c-di-AMP_PDE"/>
</dbReference>
<feature type="transmembrane region" description="Helical" evidence="3">
    <location>
        <begin position="34"/>
        <end position="51"/>
    </location>
</feature>
<feature type="binding site" evidence="2">
    <location>
        <position position="425"/>
    </location>
    <ligand>
        <name>Mn(2+)</name>
        <dbReference type="ChEBI" id="CHEBI:29035"/>
        <label>2</label>
    </ligand>
</feature>
<keyword evidence="6" id="KW-1185">Reference proteome</keyword>
<dbReference type="PANTHER" id="PTHR47618:SF2">
    <property type="entry name" value="CYCLIC-DI-AMP PHOSPHODIESTERASE GDPP"/>
    <property type="match status" value="1"/>
</dbReference>
<keyword evidence="1 3" id="KW-0472">Membrane</keyword>
<dbReference type="Gene3D" id="3.90.1640.10">
    <property type="entry name" value="inorganic pyrophosphatase (n-terminal core)"/>
    <property type="match status" value="1"/>
</dbReference>
<dbReference type="GO" id="GO:0005886">
    <property type="term" value="C:plasma membrane"/>
    <property type="evidence" value="ECO:0007669"/>
    <property type="project" value="UniProtKB-SubCell"/>
</dbReference>
<evidence type="ECO:0000313" key="6">
    <source>
        <dbReference type="Proteomes" id="UP000003280"/>
    </source>
</evidence>
<comment type="catalytic activity">
    <reaction evidence="1">
        <text>3',3'-c-di-AMP + H2O = 5'-O-phosphonoadenylyl-(3'-&gt;5')-adenosine + H(+)</text>
        <dbReference type="Rhea" id="RHEA:54420"/>
        <dbReference type="ChEBI" id="CHEBI:15377"/>
        <dbReference type="ChEBI" id="CHEBI:15378"/>
        <dbReference type="ChEBI" id="CHEBI:71500"/>
        <dbReference type="ChEBI" id="CHEBI:138171"/>
    </reaction>
</comment>
<dbReference type="EMBL" id="AEEH01000028">
    <property type="protein sequence ID" value="EFM25625.1"/>
    <property type="molecule type" value="Genomic_DNA"/>
</dbReference>
<feature type="binding site" evidence="2">
    <location>
        <position position="351"/>
    </location>
    <ligand>
        <name>Mn(2+)</name>
        <dbReference type="ChEBI" id="CHEBI:29035"/>
        <label>1</label>
    </ligand>
</feature>
<dbReference type="AlphaFoldDB" id="E0NKJ8"/>
<feature type="binding site" evidence="2">
    <location>
        <position position="357"/>
    </location>
    <ligand>
        <name>Mn(2+)</name>
        <dbReference type="ChEBI" id="CHEBI:29035"/>
        <label>2</label>
    </ligand>
</feature>
<dbReference type="GO" id="GO:0003676">
    <property type="term" value="F:nucleic acid binding"/>
    <property type="evidence" value="ECO:0007669"/>
    <property type="project" value="UniProtKB-UniRule"/>
</dbReference>
<dbReference type="Pfam" id="PF01368">
    <property type="entry name" value="DHH"/>
    <property type="match status" value="1"/>
</dbReference>
<evidence type="ECO:0000259" key="4">
    <source>
        <dbReference type="PROSITE" id="PS50887"/>
    </source>
</evidence>
<dbReference type="InterPro" id="IPR043128">
    <property type="entry name" value="Rev_trsase/Diguanyl_cyclase"/>
</dbReference>
<keyword evidence="2" id="KW-0479">Metal-binding</keyword>
<dbReference type="InterPro" id="IPR003156">
    <property type="entry name" value="DHHA1_dom"/>
</dbReference>
<dbReference type="RefSeq" id="WP_008901502.1">
    <property type="nucleotide sequence ID" value="NZ_GL397071.1"/>
</dbReference>
<dbReference type="GO" id="GO:0106409">
    <property type="term" value="F:cyclic-di-AMP phosphodiesterase activity"/>
    <property type="evidence" value="ECO:0007669"/>
    <property type="project" value="RHEA"/>
</dbReference>
<feature type="binding site" evidence="2">
    <location>
        <position position="504"/>
    </location>
    <ligand>
        <name>Mn(2+)</name>
        <dbReference type="ChEBI" id="CHEBI:29035"/>
        <label>2</label>
    </ligand>
</feature>
<dbReference type="GO" id="GO:0016787">
    <property type="term" value="F:hydrolase activity"/>
    <property type="evidence" value="ECO:0007669"/>
    <property type="project" value="UniProtKB-UniRule"/>
</dbReference>
<keyword evidence="1" id="KW-1003">Cell membrane</keyword>
<sequence>MNDKYFNLDDFKLVILFSLVAIGVSFYFKPIVGGILFLVFLYILFVAYAKIKDKNDASKKYIEAISQDFDSITKKAIFNMPFPLVITDEKGTILWYNSLYRNLFEEEVMGEDIKNLMPEIFVDSESEFVNFEMKFKDTDYMIFTNSSEVKSQENDRKSIKVFFMVDNSATAELEKIIKDTNPMVLKVEIDNYDEVMDATLQNERPILLAEIDSIIRNYFDELDGLIAKVDDETYVVVVSHFGFTQILDRKFDLLDDLRELKRGNSIPVTLSIGVSSPVRNLKEAYNEAETALDISLGRGGDQAVVKVDDSYEFFGGRSKAVEKRNKVKARVIGIALRQLIDATDDIFIMGHANPDMDAIGAAIGVLRAVTNRNKNGFIVLSESNPSIENLLTRLKEEAPELAKHIINHDTALAKINRHSLLIMVDNHRPSMTELPELTEMTDQIVVIDHHRRSKEFVEAPVLTYIEPYSSSTCELVTEILAYMSDSLNLSHFEADAIMSGIVVDTKNFTFQTGVRTFEAASILKRAGADMFRVQSLFKNDLDTLVSKAEVVHGTRIIHKNIAISRLDRDSENSILIAAQAADELLGINGIEASFVLTHKNGKVHISGRSRGDFSVQLVLEKVGGGGHLNMAGAQIDTDNIDEAESILVDAVEKYLDEVEK</sequence>
<accession>E0NKJ8</accession>
<dbReference type="PROSITE" id="PS50887">
    <property type="entry name" value="GGDEF"/>
    <property type="match status" value="1"/>
</dbReference>
<feature type="binding site" evidence="2">
    <location>
        <position position="449"/>
    </location>
    <ligand>
        <name>Mn(2+)</name>
        <dbReference type="ChEBI" id="CHEBI:29035"/>
        <label>2</label>
    </ligand>
</feature>
<dbReference type="eggNOG" id="COG3887">
    <property type="taxonomic scope" value="Bacteria"/>
</dbReference>
<reference evidence="5 6" key="1">
    <citation type="submission" date="2010-07" db="EMBL/GenBank/DDBJ databases">
        <authorList>
            <person name="Muzny D."/>
            <person name="Qin X."/>
            <person name="Deng J."/>
            <person name="Jiang H."/>
            <person name="Liu Y."/>
            <person name="Qu J."/>
            <person name="Song X.-Z."/>
            <person name="Zhang L."/>
            <person name="Thornton R."/>
            <person name="Coyle M."/>
            <person name="Francisco L."/>
            <person name="Jackson L."/>
            <person name="Javaid M."/>
            <person name="Korchina V."/>
            <person name="Kovar C."/>
            <person name="Mata R."/>
            <person name="Mathew T."/>
            <person name="Ngo R."/>
            <person name="Nguyen L."/>
            <person name="Nguyen N."/>
            <person name="Okwuonu G."/>
            <person name="Ongeri F."/>
            <person name="Pham C."/>
            <person name="Simmons D."/>
            <person name="Wilczek-Boney K."/>
            <person name="Hale W."/>
            <person name="Jakkamsetti A."/>
            <person name="Pham P."/>
            <person name="Ruth R."/>
            <person name="San Lucas F."/>
            <person name="Warren J."/>
            <person name="Zhang J."/>
            <person name="Zhao Z."/>
            <person name="Zhou C."/>
            <person name="Zhu D."/>
            <person name="Lee S."/>
            <person name="Bess C."/>
            <person name="Blankenburg K."/>
            <person name="Forbes L."/>
            <person name="Fu Q."/>
            <person name="Gubbala S."/>
            <person name="Hirani K."/>
            <person name="Jayaseelan J.C."/>
            <person name="Lara F."/>
            <person name="Munidasa M."/>
            <person name="Palculict T."/>
            <person name="Patil S."/>
            <person name="Pu L.-L."/>
            <person name="Saada N."/>
            <person name="Tang L."/>
            <person name="Weissenberger G."/>
            <person name="Zhu Y."/>
            <person name="Hemphill L."/>
            <person name="Shang Y."/>
            <person name="Youmans B."/>
            <person name="Ayvaz T."/>
            <person name="Ross M."/>
            <person name="Santibanez J."/>
            <person name="Aqrawi P."/>
            <person name="Gross S."/>
            <person name="Joshi V."/>
            <person name="Fowler G."/>
            <person name="Nazareth L."/>
            <person name="Reid J."/>
            <person name="Worley K."/>
            <person name="Petrosino J."/>
            <person name="Highlander S."/>
            <person name="Gibbs R."/>
        </authorList>
    </citation>
    <scope>NUCLEOTIDE SEQUENCE [LARGE SCALE GENOMIC DNA]</scope>
    <source>
        <strain evidence="5 6">ATCC BAA-1640</strain>
    </source>
</reference>
<keyword evidence="1" id="KW-0378">Hydrolase</keyword>
<dbReference type="InterPro" id="IPR014528">
    <property type="entry name" value="GdpP/PdeA"/>
</dbReference>
<feature type="binding site" evidence="2">
    <location>
        <position position="425"/>
    </location>
    <ligand>
        <name>Mn(2+)</name>
        <dbReference type="ChEBI" id="CHEBI:29035"/>
        <label>1</label>
    </ligand>
</feature>
<feature type="binding site" evidence="2">
    <location>
        <position position="355"/>
    </location>
    <ligand>
        <name>Mn(2+)</name>
        <dbReference type="ChEBI" id="CHEBI:29035"/>
        <label>1</label>
    </ligand>
</feature>
<dbReference type="Gene3D" id="3.10.310.30">
    <property type="match status" value="1"/>
</dbReference>
<dbReference type="PIRSF" id="PIRSF026583">
    <property type="entry name" value="YybT"/>
    <property type="match status" value="1"/>
</dbReference>
<dbReference type="Pfam" id="PF24898">
    <property type="entry name" value="GGDEF_GdpP"/>
    <property type="match status" value="1"/>
</dbReference>
<dbReference type="Gene3D" id="3.30.70.270">
    <property type="match status" value="1"/>
</dbReference>
<dbReference type="InterPro" id="IPR038763">
    <property type="entry name" value="DHH_sf"/>
</dbReference>
<dbReference type="FunFam" id="3.90.1640.10:FF:000002">
    <property type="entry name" value="Cyclic-di-AMP phosphodiesterase"/>
    <property type="match status" value="1"/>
</dbReference>
<keyword evidence="3" id="KW-0812">Transmembrane</keyword>
<dbReference type="SMART" id="SM00267">
    <property type="entry name" value="GGDEF"/>
    <property type="match status" value="1"/>
</dbReference>
<dbReference type="Pfam" id="PF02272">
    <property type="entry name" value="DHHA1"/>
    <property type="match status" value="1"/>
</dbReference>
<keyword evidence="3" id="KW-1133">Transmembrane helix</keyword>
<dbReference type="EC" id="3.1.4.-" evidence="1"/>
<gene>
    <name evidence="5" type="ORF">HMPREF9225_0687</name>
</gene>
<dbReference type="OrthoDB" id="9759476at2"/>
<dbReference type="Proteomes" id="UP000003280">
    <property type="component" value="Unassembled WGS sequence"/>
</dbReference>
<dbReference type="STRING" id="862517.HMPREF9225_0687"/>
<comment type="cofactor">
    <cofactor evidence="2">
        <name>Mn(2+)</name>
        <dbReference type="ChEBI" id="CHEBI:29035"/>
    </cofactor>
    <text evidence="2">For phosphodiesterase activity, probably binds 2 Mn(2+) per subunit.</text>
</comment>
<comment type="caution">
    <text evidence="5">The sequence shown here is derived from an EMBL/GenBank/DDBJ whole genome shotgun (WGS) entry which is preliminary data.</text>
</comment>
<comment type="subcellular location">
    <subcellularLocation>
        <location evidence="1">Cell membrane</location>
    </subcellularLocation>
</comment>
<dbReference type="InterPro" id="IPR000160">
    <property type="entry name" value="GGDEF_dom"/>
</dbReference>
<dbReference type="Gene3D" id="3.30.450.20">
    <property type="entry name" value="PAS domain"/>
    <property type="match status" value="1"/>
</dbReference>
<name>E0NKJ8_9FIRM</name>
<feature type="domain" description="GGDEF" evidence="4">
    <location>
        <begin position="180"/>
        <end position="309"/>
    </location>
</feature>
<dbReference type="HOGENOM" id="CLU_018278_0_0_9"/>
<evidence type="ECO:0000313" key="5">
    <source>
        <dbReference type="EMBL" id="EFM25625.1"/>
    </source>
</evidence>
<evidence type="ECO:0000256" key="3">
    <source>
        <dbReference type="SAM" id="Phobius"/>
    </source>
</evidence>